<protein>
    <submittedName>
        <fullName evidence="1">Uncharacterized protein</fullName>
    </submittedName>
</protein>
<name>A0A0L8H3E9_OCTBM</name>
<accession>A0A0L8H3E9</accession>
<reference evidence="1" key="1">
    <citation type="submission" date="2015-07" db="EMBL/GenBank/DDBJ databases">
        <title>MeaNS - Measles Nucleotide Surveillance Program.</title>
        <authorList>
            <person name="Tran T."/>
            <person name="Druce J."/>
        </authorList>
    </citation>
    <scope>NUCLEOTIDE SEQUENCE</scope>
    <source>
        <strain evidence="1">UCB-OBI-ISO-001</strain>
        <tissue evidence="1">Gonad</tissue>
    </source>
</reference>
<dbReference type="EMBL" id="KQ419368">
    <property type="protein sequence ID" value="KOF83816.1"/>
    <property type="molecule type" value="Genomic_DNA"/>
</dbReference>
<dbReference type="EMBL" id="KQ419368">
    <property type="protein sequence ID" value="KOF83815.1"/>
    <property type="molecule type" value="Genomic_DNA"/>
</dbReference>
<organism evidence="1">
    <name type="scientific">Octopus bimaculoides</name>
    <name type="common">California two-spotted octopus</name>
    <dbReference type="NCBI Taxonomy" id="37653"/>
    <lineage>
        <taxon>Eukaryota</taxon>
        <taxon>Metazoa</taxon>
        <taxon>Spiralia</taxon>
        <taxon>Lophotrochozoa</taxon>
        <taxon>Mollusca</taxon>
        <taxon>Cephalopoda</taxon>
        <taxon>Coleoidea</taxon>
        <taxon>Octopodiformes</taxon>
        <taxon>Octopoda</taxon>
        <taxon>Incirrata</taxon>
        <taxon>Octopodidae</taxon>
        <taxon>Octopus</taxon>
    </lineage>
</organism>
<evidence type="ECO:0000313" key="1">
    <source>
        <dbReference type="EMBL" id="KOF83816.1"/>
    </source>
</evidence>
<dbReference type="AlphaFoldDB" id="A0A0L8H3E9"/>
<gene>
    <name evidence="1" type="ORF">OCBIM_22023194mg</name>
</gene>
<sequence>MAIDTCFCFNRHHQHMNVFQPILTLTIILSEPSPLVLIMSPRQLKLLTTSSEPARRLSKSISSGLLECITSVHVPHMNMPSISLRLIPLHFLHVHGLH</sequence>
<proteinExistence type="predicted"/>